<feature type="binding site" evidence="1">
    <location>
        <position position="57"/>
    </location>
    <ligand>
        <name>Mg(2+)</name>
        <dbReference type="ChEBI" id="CHEBI:18420"/>
        <label>1</label>
    </ligand>
</feature>
<dbReference type="Gene3D" id="3.30.1330.10">
    <property type="entry name" value="PurM-like, N-terminal domain"/>
    <property type="match status" value="1"/>
</dbReference>
<feature type="binding site" evidence="1">
    <location>
        <begin position="133"/>
        <end position="134"/>
    </location>
    <ligand>
        <name>ATP</name>
        <dbReference type="ChEBI" id="CHEBI:30616"/>
    </ligand>
</feature>
<feature type="binding site" evidence="1">
    <location>
        <position position="157"/>
    </location>
    <ligand>
        <name>ATP</name>
        <dbReference type="ChEBI" id="CHEBI:30616"/>
    </ligand>
</feature>
<keyword evidence="1" id="KW-0547">Nucleotide-binding</keyword>
<feature type="binding site" evidence="1">
    <location>
        <position position="85"/>
    </location>
    <ligand>
        <name>Mg(2+)</name>
        <dbReference type="ChEBI" id="CHEBI:18420"/>
        <label>2</label>
    </ligand>
</feature>
<evidence type="ECO:0000256" key="1">
    <source>
        <dbReference type="HAMAP-Rule" id="MF_02128"/>
    </source>
</evidence>
<comment type="function">
    <text evidence="1">Catalyzes the ATP-dependent phosphorylation of thiamine-monophosphate (TMP) to form thiamine-pyrophosphate (TPP), the active form of vitamin B1.</text>
</comment>
<gene>
    <name evidence="1" type="primary">thiL</name>
    <name evidence="3" type="ordered locus">Metvu_0961</name>
</gene>
<name>C9RGW7_METVM</name>
<comment type="catalytic activity">
    <reaction evidence="1">
        <text>thiamine phosphate + ATP = thiamine diphosphate + ADP</text>
        <dbReference type="Rhea" id="RHEA:15913"/>
        <dbReference type="ChEBI" id="CHEBI:30616"/>
        <dbReference type="ChEBI" id="CHEBI:37575"/>
        <dbReference type="ChEBI" id="CHEBI:58937"/>
        <dbReference type="ChEBI" id="CHEBI:456216"/>
        <dbReference type="EC" id="2.7.4.16"/>
    </reaction>
</comment>
<dbReference type="CDD" id="cd02194">
    <property type="entry name" value="ThiL"/>
    <property type="match status" value="1"/>
</dbReference>
<dbReference type="EMBL" id="CP001787">
    <property type="protein sequence ID" value="ACX72819.1"/>
    <property type="molecule type" value="Genomic_DNA"/>
</dbReference>
<feature type="binding site" evidence="1">
    <location>
        <position position="40"/>
    </location>
    <ligand>
        <name>Mg(2+)</name>
        <dbReference type="ChEBI" id="CHEBI:18420"/>
        <label>4</label>
    </ligand>
</feature>
<keyword evidence="1" id="KW-0479">Metal-binding</keyword>
<keyword evidence="1 3" id="KW-0808">Transferase</keyword>
<dbReference type="GO" id="GO:0009229">
    <property type="term" value="P:thiamine diphosphate biosynthetic process"/>
    <property type="evidence" value="ECO:0007669"/>
    <property type="project" value="UniProtKB-UniRule"/>
</dbReference>
<comment type="miscellaneous">
    <text evidence="1">Reaction mechanism of ThiL seems to utilize a direct, inline transfer of the gamma-phosphate of ATP to TMP rather than a phosphorylated enzyme intermediate.</text>
</comment>
<feature type="binding site" evidence="1">
    <location>
        <position position="85"/>
    </location>
    <ligand>
        <name>Mg(2+)</name>
        <dbReference type="ChEBI" id="CHEBI:18420"/>
        <label>4</label>
    </ligand>
</feature>
<dbReference type="InterPro" id="IPR016188">
    <property type="entry name" value="PurM-like_N"/>
</dbReference>
<dbReference type="InterPro" id="IPR036676">
    <property type="entry name" value="PurM-like_C_sf"/>
</dbReference>
<keyword evidence="1" id="KW-0784">Thiamine biosynthesis</keyword>
<feature type="binding site" evidence="1">
    <location>
        <position position="56"/>
    </location>
    <ligand>
        <name>Mg(2+)</name>
        <dbReference type="ChEBI" id="CHEBI:18420"/>
        <label>1</label>
    </ligand>
</feature>
<feature type="binding site" evidence="1">
    <location>
        <position position="329"/>
    </location>
    <ligand>
        <name>substrate</name>
    </ligand>
</feature>
<comment type="pathway">
    <text evidence="1">Cofactor biosynthesis; thiamine diphosphate biosynthesis; thiamine diphosphate from thiamine phosphate: step 1/1.</text>
</comment>
<keyword evidence="4" id="KW-1185">Reference proteome</keyword>
<feature type="binding site" evidence="1">
    <location>
        <position position="232"/>
    </location>
    <ligand>
        <name>Mg(2+)</name>
        <dbReference type="ChEBI" id="CHEBI:18420"/>
        <label>3</label>
    </ligand>
</feature>
<dbReference type="GO" id="GO:0009030">
    <property type="term" value="F:thiamine-phosphate kinase activity"/>
    <property type="evidence" value="ECO:0007669"/>
    <property type="project" value="UniProtKB-UniRule"/>
</dbReference>
<dbReference type="Pfam" id="PF00586">
    <property type="entry name" value="AIRS"/>
    <property type="match status" value="1"/>
</dbReference>
<dbReference type="STRING" id="579137.Metvu_0961"/>
<feature type="binding site" evidence="1">
    <location>
        <position position="235"/>
    </location>
    <ligand>
        <name>Mg(2+)</name>
        <dbReference type="ChEBI" id="CHEBI:18420"/>
        <label>5</label>
    </ligand>
</feature>
<dbReference type="GO" id="GO:0000287">
    <property type="term" value="F:magnesium ion binding"/>
    <property type="evidence" value="ECO:0007669"/>
    <property type="project" value="UniProtKB-UniRule"/>
</dbReference>
<keyword evidence="1" id="KW-0067">ATP-binding</keyword>
<dbReference type="KEGG" id="mvu:Metvu_0961"/>
<dbReference type="SUPFAM" id="SSF56042">
    <property type="entry name" value="PurM C-terminal domain-like"/>
    <property type="match status" value="1"/>
</dbReference>
<dbReference type="UniPathway" id="UPA00060">
    <property type="reaction ID" value="UER00142"/>
</dbReference>
<dbReference type="InterPro" id="IPR006283">
    <property type="entry name" value="ThiL-like"/>
</dbReference>
<sequence>MMALINKERGSRMDELNIINLIKKTLTYSNQNIIKGIDDDCAVIKIDENRYLVATTDMMVKNTHIPSILTPHEIGGRILTANVSDIASMGAKPLAFLLSISLSKKEAKEDFIKELYKGLDEFSRLYDCPVVGGDTNKGDELVLSGTAIGITDNPIFREGRVGDKIGITNDIGRVYCALKLYYLLKNRKIEVKEFKKLCSKYPLIINKLKVPIARVKEGILLNKYRLLRGCCDISDGLGKEITYFKNFELNSDHILKAVPEDVFEFCEEFSLDPLTVALNSGEEFELLFTTSNINKVKRVLKHHSKVFEIGKVIEEGRYIDGEMFREGGYVHSW</sequence>
<keyword evidence="1 3" id="KW-0418">Kinase</keyword>
<reference evidence="3" key="1">
    <citation type="submission" date="2009-10" db="EMBL/GenBank/DDBJ databases">
        <title>Complete sequence of chromosome of Methanocaldococcus vulcanius M7.</title>
        <authorList>
            <consortium name="US DOE Joint Genome Institute"/>
            <person name="Lucas S."/>
            <person name="Copeland A."/>
            <person name="Lapidus A."/>
            <person name="Glavina del Rio T."/>
            <person name="Dalin E."/>
            <person name="Tice H."/>
            <person name="Bruce D."/>
            <person name="Goodwin L."/>
            <person name="Pitluck S."/>
            <person name="Lcollab F.I."/>
            <person name="Brettin T."/>
            <person name="Detter J.C."/>
            <person name="Han C."/>
            <person name="Tapia R."/>
            <person name="Kuske C.R."/>
            <person name="Schmutz J."/>
            <person name="Larimer F."/>
            <person name="Land M."/>
            <person name="Hauser L."/>
            <person name="Kyrpides N."/>
            <person name="Ovchinikova G."/>
            <person name="Sieprawska-Lupa M."/>
            <person name="Whitman W.B."/>
            <person name="Woyke T."/>
        </authorList>
    </citation>
    <scope>NUCLEOTIDE SEQUENCE [LARGE SCALE GENOMIC DNA]</scope>
    <source>
        <strain evidence="3">M7</strain>
    </source>
</reference>
<organism evidence="3 4">
    <name type="scientific">Methanocaldococcus vulcanius (strain ATCC 700851 / DSM 12094 / M7)</name>
    <name type="common">Methanococcus vulcanius</name>
    <dbReference type="NCBI Taxonomy" id="579137"/>
    <lineage>
        <taxon>Archaea</taxon>
        <taxon>Methanobacteriati</taxon>
        <taxon>Methanobacteriota</taxon>
        <taxon>Methanomada group</taxon>
        <taxon>Methanococci</taxon>
        <taxon>Methanococcales</taxon>
        <taxon>Methanocaldococcaceae</taxon>
        <taxon>Methanocaldococcus</taxon>
    </lineage>
</organism>
<comment type="similarity">
    <text evidence="1">Belongs to the thiamine-monophosphate kinase family.</text>
</comment>
<dbReference type="Proteomes" id="UP000002063">
    <property type="component" value="Chromosome"/>
</dbReference>
<dbReference type="HOGENOM" id="CLU_046964_2_0_2"/>
<dbReference type="PANTHER" id="PTHR30270:SF3">
    <property type="entry name" value="THIAMINE-MONOPHOSPHATE KINASE"/>
    <property type="match status" value="1"/>
</dbReference>
<dbReference type="SUPFAM" id="SSF55326">
    <property type="entry name" value="PurM N-terminal domain-like"/>
    <property type="match status" value="1"/>
</dbReference>
<dbReference type="PIRSF" id="PIRSF005303">
    <property type="entry name" value="Thiam_monoph_kin"/>
    <property type="match status" value="1"/>
</dbReference>
<dbReference type="AlphaFoldDB" id="C9RGW7"/>
<feature type="domain" description="PurM-like N-terminal" evidence="2">
    <location>
        <begin position="39"/>
        <end position="150"/>
    </location>
</feature>
<dbReference type="Gene3D" id="3.90.650.10">
    <property type="entry name" value="PurM-like C-terminal domain"/>
    <property type="match status" value="1"/>
</dbReference>
<feature type="binding site" evidence="1">
    <location>
        <position position="234"/>
    </location>
    <ligand>
        <name>ATP</name>
        <dbReference type="ChEBI" id="CHEBI:30616"/>
    </ligand>
</feature>
<protein>
    <recommendedName>
        <fullName evidence="1">Thiamine-monophosphate kinase</fullName>
        <shortName evidence="1">TMP kinase</shortName>
        <shortName evidence="1">Thiamine-phosphate kinase</shortName>
        <ecNumber evidence="1">2.7.4.16</ecNumber>
    </recommendedName>
</protein>
<dbReference type="GO" id="GO:0005524">
    <property type="term" value="F:ATP binding"/>
    <property type="evidence" value="ECO:0007669"/>
    <property type="project" value="UniProtKB-UniRule"/>
</dbReference>
<accession>C9RGW7</accession>
<dbReference type="EC" id="2.7.4.16" evidence="1"/>
<dbReference type="GO" id="GO:0009228">
    <property type="term" value="P:thiamine biosynthetic process"/>
    <property type="evidence" value="ECO:0007669"/>
    <property type="project" value="UniProtKB-KW"/>
</dbReference>
<feature type="binding site" evidence="1">
    <location>
        <position position="40"/>
    </location>
    <ligand>
        <name>Mg(2+)</name>
        <dbReference type="ChEBI" id="CHEBI:18420"/>
        <label>3</label>
    </ligand>
</feature>
<feature type="binding site" evidence="1">
    <location>
        <position position="282"/>
    </location>
    <ligand>
        <name>substrate</name>
    </ligand>
</feature>
<evidence type="ECO:0000259" key="2">
    <source>
        <dbReference type="Pfam" id="PF00586"/>
    </source>
</evidence>
<feature type="binding site" evidence="1">
    <location>
        <position position="64"/>
    </location>
    <ligand>
        <name>substrate</name>
    </ligand>
</feature>
<feature type="binding site" evidence="1">
    <location>
        <position position="116"/>
    </location>
    <ligand>
        <name>ATP</name>
        <dbReference type="ChEBI" id="CHEBI:30616"/>
    </ligand>
</feature>
<feature type="binding site" evidence="1">
    <location>
        <position position="55"/>
    </location>
    <ligand>
        <name>Mg(2+)</name>
        <dbReference type="ChEBI" id="CHEBI:18420"/>
        <label>4</label>
    </ligand>
</feature>
<dbReference type="PANTHER" id="PTHR30270">
    <property type="entry name" value="THIAMINE-MONOPHOSPHATE KINASE"/>
    <property type="match status" value="1"/>
</dbReference>
<evidence type="ECO:0000313" key="4">
    <source>
        <dbReference type="Proteomes" id="UP000002063"/>
    </source>
</evidence>
<dbReference type="eggNOG" id="arCOG00638">
    <property type="taxonomic scope" value="Archaea"/>
</dbReference>
<dbReference type="NCBIfam" id="TIGR01379">
    <property type="entry name" value="thiL"/>
    <property type="match status" value="1"/>
</dbReference>
<feature type="binding site" evidence="1">
    <location>
        <position position="85"/>
    </location>
    <ligand>
        <name>Mg(2+)</name>
        <dbReference type="ChEBI" id="CHEBI:18420"/>
        <label>3</label>
    </ligand>
</feature>
<keyword evidence="1" id="KW-0460">Magnesium</keyword>
<evidence type="ECO:0000313" key="3">
    <source>
        <dbReference type="EMBL" id="ACX72819.1"/>
    </source>
</evidence>
<feature type="binding site" evidence="1">
    <location>
        <position position="134"/>
    </location>
    <ligand>
        <name>Mg(2+)</name>
        <dbReference type="ChEBI" id="CHEBI:18420"/>
        <label>1</label>
    </ligand>
</feature>
<dbReference type="HAMAP" id="MF_02128">
    <property type="entry name" value="TMP_kinase"/>
    <property type="match status" value="1"/>
</dbReference>
<feature type="binding site" evidence="1">
    <location>
        <position position="57"/>
    </location>
    <ligand>
        <name>Mg(2+)</name>
        <dbReference type="ChEBI" id="CHEBI:18420"/>
        <label>2</label>
    </ligand>
</feature>
<dbReference type="InterPro" id="IPR036921">
    <property type="entry name" value="PurM-like_N_sf"/>
</dbReference>
<proteinExistence type="inferred from homology"/>